<feature type="compositionally biased region" description="Basic and acidic residues" evidence="1">
    <location>
        <begin position="286"/>
        <end position="299"/>
    </location>
</feature>
<evidence type="ECO:0000313" key="4">
    <source>
        <dbReference type="Proteomes" id="UP000596742"/>
    </source>
</evidence>
<evidence type="ECO:0000313" key="3">
    <source>
        <dbReference type="EMBL" id="VDI01645.1"/>
    </source>
</evidence>
<evidence type="ECO:0000256" key="2">
    <source>
        <dbReference type="SAM" id="Phobius"/>
    </source>
</evidence>
<feature type="region of interest" description="Disordered" evidence="1">
    <location>
        <begin position="266"/>
        <end position="299"/>
    </location>
</feature>
<dbReference type="EMBL" id="UYJE01001368">
    <property type="protein sequence ID" value="VDI01645.1"/>
    <property type="molecule type" value="Genomic_DNA"/>
</dbReference>
<dbReference type="Proteomes" id="UP000596742">
    <property type="component" value="Unassembled WGS sequence"/>
</dbReference>
<feature type="compositionally biased region" description="Polar residues" evidence="1">
    <location>
        <begin position="270"/>
        <end position="285"/>
    </location>
</feature>
<comment type="caution">
    <text evidence="3">The sequence shown here is derived from an EMBL/GenBank/DDBJ whole genome shotgun (WGS) entry which is preliminary data.</text>
</comment>
<evidence type="ECO:0000256" key="1">
    <source>
        <dbReference type="SAM" id="MobiDB-lite"/>
    </source>
</evidence>
<name>A0A8B6C9V6_MYTGA</name>
<proteinExistence type="predicted"/>
<keyword evidence="2" id="KW-0472">Membrane</keyword>
<protein>
    <submittedName>
        <fullName evidence="3">Uncharacterized protein</fullName>
    </submittedName>
</protein>
<organism evidence="3 4">
    <name type="scientific">Mytilus galloprovincialis</name>
    <name type="common">Mediterranean mussel</name>
    <dbReference type="NCBI Taxonomy" id="29158"/>
    <lineage>
        <taxon>Eukaryota</taxon>
        <taxon>Metazoa</taxon>
        <taxon>Spiralia</taxon>
        <taxon>Lophotrochozoa</taxon>
        <taxon>Mollusca</taxon>
        <taxon>Bivalvia</taxon>
        <taxon>Autobranchia</taxon>
        <taxon>Pteriomorphia</taxon>
        <taxon>Mytilida</taxon>
        <taxon>Mytiloidea</taxon>
        <taxon>Mytilidae</taxon>
        <taxon>Mytilinae</taxon>
        <taxon>Mytilus</taxon>
    </lineage>
</organism>
<keyword evidence="4" id="KW-1185">Reference proteome</keyword>
<reference evidence="3" key="1">
    <citation type="submission" date="2018-11" db="EMBL/GenBank/DDBJ databases">
        <authorList>
            <person name="Alioto T."/>
            <person name="Alioto T."/>
        </authorList>
    </citation>
    <scope>NUCLEOTIDE SEQUENCE</scope>
</reference>
<keyword evidence="2" id="KW-0812">Transmembrane</keyword>
<gene>
    <name evidence="3" type="ORF">MGAL_10B014946</name>
</gene>
<dbReference type="AlphaFoldDB" id="A0A8B6C9V6"/>
<sequence length="299" mass="33002">MCLDKYQLMLSPETYCRLVKNGARHAWTNVFIAETEAKLTQAEAGTKDPLYCLAGSFTIKNKKREFNTSRRDCNDPLDFVCRTDGSSTTISSQNVIATKTMGKDSSVSFDIGPIIGGIAGAITFLAVLVVIIICKIRSCGFFKSTNTDKQEVQFSTKIYEHSENPEVKTSVTPTSNGSYGLAPITSNNTYAVVNKIKKNGLQTTEDTFTETSYGEYDRLNGVSKRRTDSKENLYDSHAGICSENDPTYDSSNHGGRTLQLDNDVYDHTDTLSTDGSDYGYSSTNKSEVRNENDVYDKAV</sequence>
<accession>A0A8B6C9V6</accession>
<feature type="transmembrane region" description="Helical" evidence="2">
    <location>
        <begin position="111"/>
        <end position="134"/>
    </location>
</feature>
<keyword evidence="2" id="KW-1133">Transmembrane helix</keyword>
<dbReference type="OrthoDB" id="6141038at2759"/>